<comment type="caution">
    <text evidence="2">The sequence shown here is derived from an EMBL/GenBank/DDBJ whole genome shotgun (WGS) entry which is preliminary data.</text>
</comment>
<sequence length="148" mass="16021">MAHGLGASGPTKIKQSTGEEKESGDERSHSTGYPKSWEHGQKGLPRNSRIELSAPRSPRDLQRPADNLASWAPVAPGVIACNYGPGATAQGGNRGCGAARRSQVLRRQWETWWLDGDILGPELRMVVVTRRPHVLSHLDYGGGSFLAK</sequence>
<organism evidence="2 3">
    <name type="scientific">Colletotrichum cuscutae</name>
    <dbReference type="NCBI Taxonomy" id="1209917"/>
    <lineage>
        <taxon>Eukaryota</taxon>
        <taxon>Fungi</taxon>
        <taxon>Dikarya</taxon>
        <taxon>Ascomycota</taxon>
        <taxon>Pezizomycotina</taxon>
        <taxon>Sordariomycetes</taxon>
        <taxon>Hypocreomycetidae</taxon>
        <taxon>Glomerellales</taxon>
        <taxon>Glomerellaceae</taxon>
        <taxon>Colletotrichum</taxon>
        <taxon>Colletotrichum acutatum species complex</taxon>
    </lineage>
</organism>
<proteinExistence type="predicted"/>
<dbReference type="Proteomes" id="UP001239213">
    <property type="component" value="Unassembled WGS sequence"/>
</dbReference>
<feature type="region of interest" description="Disordered" evidence="1">
    <location>
        <begin position="1"/>
        <end position="65"/>
    </location>
</feature>
<evidence type="ECO:0000313" key="3">
    <source>
        <dbReference type="Proteomes" id="UP001239213"/>
    </source>
</evidence>
<accession>A0AAI9UVW3</accession>
<keyword evidence="3" id="KW-1185">Reference proteome</keyword>
<protein>
    <submittedName>
        <fullName evidence="2">Uncharacterized protein</fullName>
    </submittedName>
</protein>
<reference evidence="2" key="1">
    <citation type="submission" date="2016-11" db="EMBL/GenBank/DDBJ databases">
        <title>The genome sequence of Colletotrichum cuscutae.</title>
        <authorList>
            <person name="Baroncelli R."/>
        </authorList>
    </citation>
    <scope>NUCLEOTIDE SEQUENCE</scope>
    <source>
        <strain evidence="2">IMI 304802</strain>
    </source>
</reference>
<dbReference type="EMBL" id="MPDP01000262">
    <property type="protein sequence ID" value="KAK1465468.1"/>
    <property type="molecule type" value="Genomic_DNA"/>
</dbReference>
<feature type="compositionally biased region" description="Basic and acidic residues" evidence="1">
    <location>
        <begin position="17"/>
        <end position="29"/>
    </location>
</feature>
<evidence type="ECO:0000313" key="2">
    <source>
        <dbReference type="EMBL" id="KAK1465468.1"/>
    </source>
</evidence>
<evidence type="ECO:0000256" key="1">
    <source>
        <dbReference type="SAM" id="MobiDB-lite"/>
    </source>
</evidence>
<name>A0AAI9UVW3_9PEZI</name>
<gene>
    <name evidence="2" type="ORF">CCUS01_07586</name>
</gene>
<dbReference type="AlphaFoldDB" id="A0AAI9UVW3"/>